<dbReference type="GO" id="GO:0017038">
    <property type="term" value="P:protein import"/>
    <property type="evidence" value="ECO:0007669"/>
    <property type="project" value="InterPro"/>
</dbReference>
<dbReference type="Proteomes" id="UP001165667">
    <property type="component" value="Unassembled WGS sequence"/>
</dbReference>
<evidence type="ECO:0000313" key="7">
    <source>
        <dbReference type="EMBL" id="MCW6508238.1"/>
    </source>
</evidence>
<dbReference type="GO" id="GO:0051301">
    <property type="term" value="P:cell division"/>
    <property type="evidence" value="ECO:0007669"/>
    <property type="project" value="UniProtKB-UniRule"/>
</dbReference>
<evidence type="ECO:0000313" key="8">
    <source>
        <dbReference type="Proteomes" id="UP001165667"/>
    </source>
</evidence>
<evidence type="ECO:0000256" key="1">
    <source>
        <dbReference type="ARBA" id="ARBA00004418"/>
    </source>
</evidence>
<dbReference type="NCBIfam" id="TIGR02800">
    <property type="entry name" value="propeller_TolB"/>
    <property type="match status" value="1"/>
</dbReference>
<keyword evidence="8" id="KW-1185">Reference proteome</keyword>
<evidence type="ECO:0000256" key="2">
    <source>
        <dbReference type="ARBA" id="ARBA00009820"/>
    </source>
</evidence>
<dbReference type="Gene3D" id="3.40.50.10070">
    <property type="entry name" value="TolB, N-terminal domain"/>
    <property type="match status" value="1"/>
</dbReference>
<dbReference type="RefSeq" id="WP_282584607.1">
    <property type="nucleotide sequence ID" value="NZ_JAMOIM010000005.1"/>
</dbReference>
<dbReference type="InterPro" id="IPR011659">
    <property type="entry name" value="WD40"/>
</dbReference>
<dbReference type="PANTHER" id="PTHR36842">
    <property type="entry name" value="PROTEIN TOLB HOMOLOG"/>
    <property type="match status" value="1"/>
</dbReference>
<feature type="domain" description="TolB N-terminal" evidence="6">
    <location>
        <begin position="43"/>
        <end position="136"/>
    </location>
</feature>
<name>A0AA42CI56_9HYPH</name>
<keyword evidence="4 5" id="KW-0574">Periplasm</keyword>
<dbReference type="Gene3D" id="2.120.10.30">
    <property type="entry name" value="TolB, C-terminal domain"/>
    <property type="match status" value="1"/>
</dbReference>
<dbReference type="EMBL" id="JAMOIM010000005">
    <property type="protein sequence ID" value="MCW6508238.1"/>
    <property type="molecule type" value="Genomic_DNA"/>
</dbReference>
<keyword evidence="5" id="KW-0131">Cell cycle</keyword>
<dbReference type="Pfam" id="PF04052">
    <property type="entry name" value="TolB_N"/>
    <property type="match status" value="1"/>
</dbReference>
<evidence type="ECO:0000256" key="4">
    <source>
        <dbReference type="ARBA" id="ARBA00022764"/>
    </source>
</evidence>
<proteinExistence type="inferred from homology"/>
<comment type="subunit">
    <text evidence="5">The Tol-Pal system is composed of five core proteins: the inner membrane proteins TolA, TolQ and TolR, the periplasmic protein TolB and the outer membrane protein Pal. They form a network linking the inner and outer membranes and the peptidoglycan layer.</text>
</comment>
<protein>
    <recommendedName>
        <fullName evidence="5">Tol-Pal system protein TolB</fullName>
    </recommendedName>
</protein>
<gene>
    <name evidence="5 7" type="primary">tolB</name>
    <name evidence="7" type="ORF">M8523_09410</name>
</gene>
<dbReference type="Pfam" id="PF07676">
    <property type="entry name" value="PD40"/>
    <property type="match status" value="4"/>
</dbReference>
<dbReference type="SUPFAM" id="SSF52964">
    <property type="entry name" value="TolB, N-terminal domain"/>
    <property type="match status" value="1"/>
</dbReference>
<comment type="function">
    <text evidence="5">Part of the Tol-Pal system, which plays a role in outer membrane invagination during cell division and is important for maintaining outer membrane integrity.</text>
</comment>
<dbReference type="GO" id="GO:0042597">
    <property type="term" value="C:periplasmic space"/>
    <property type="evidence" value="ECO:0007669"/>
    <property type="project" value="UniProtKB-SubCell"/>
</dbReference>
<accession>A0AA42CI56</accession>
<dbReference type="SUPFAM" id="SSF69304">
    <property type="entry name" value="Tricorn protease N-terminal domain"/>
    <property type="match status" value="1"/>
</dbReference>
<organism evidence="7 8">
    <name type="scientific">Lichenifustis flavocetrariae</name>
    <dbReference type="NCBI Taxonomy" id="2949735"/>
    <lineage>
        <taxon>Bacteria</taxon>
        <taxon>Pseudomonadati</taxon>
        <taxon>Pseudomonadota</taxon>
        <taxon>Alphaproteobacteria</taxon>
        <taxon>Hyphomicrobiales</taxon>
        <taxon>Lichenihabitantaceae</taxon>
        <taxon>Lichenifustis</taxon>
    </lineage>
</organism>
<dbReference type="InterPro" id="IPR007195">
    <property type="entry name" value="TolB_N"/>
</dbReference>
<dbReference type="InterPro" id="IPR006311">
    <property type="entry name" value="TAT_signal"/>
</dbReference>
<evidence type="ECO:0000256" key="3">
    <source>
        <dbReference type="ARBA" id="ARBA00022729"/>
    </source>
</evidence>
<dbReference type="InterPro" id="IPR014167">
    <property type="entry name" value="Tol-Pal_TolB"/>
</dbReference>
<comment type="caution">
    <text evidence="7">The sequence shown here is derived from an EMBL/GenBank/DDBJ whole genome shotgun (WGS) entry which is preliminary data.</text>
</comment>
<dbReference type="PANTHER" id="PTHR36842:SF1">
    <property type="entry name" value="PROTEIN TOLB"/>
    <property type="match status" value="1"/>
</dbReference>
<sequence length="441" mass="47526">MQPLLSRRAALATVPALALGWGISRALPAGAQERYLDIRPGSAFRPITIAVTNFGGDAEQGAKLSGVIGNDFKRSTFLQPTDPSTFPEQNVDPDAPNLAAWKATNAQFVLTGKSTRAGDGKLNTEFRLWDLAAGAQIAGQQYATEASNARRVAHIVADAVFTRVTGEKGFFDSRVVFVDETGSAEKRKKRLAIMDQDGFNTKYLTRGEDLVVTPRFAPSGQEVAYMSFGQDEPKVFILNFETGQRESVGNFPGMTFAPRFSPDGQRLAMSLAQGAASNIYALNLGSKGQTQLTNSNAIDTSPCYSPDGSQMVFESDRGGTQQIYVMSASGGEARRISFAEGRYSTPVWSPKGDLIAFTRQKSSSFAIGVMKPDGSGERVLTEGFHNEGPTWAPNGLYVMFFRDPGGNAGSKIYMVDIFGRGEFLVPTPSFASDPNWGPLQG</sequence>
<dbReference type="InterPro" id="IPR011042">
    <property type="entry name" value="6-blade_b-propeller_TolB-like"/>
</dbReference>
<comment type="similarity">
    <text evidence="2 5">Belongs to the TolB family.</text>
</comment>
<dbReference type="AlphaFoldDB" id="A0AA42CI56"/>
<dbReference type="PROSITE" id="PS51318">
    <property type="entry name" value="TAT"/>
    <property type="match status" value="1"/>
</dbReference>
<evidence type="ECO:0000256" key="5">
    <source>
        <dbReference type="HAMAP-Rule" id="MF_00671"/>
    </source>
</evidence>
<keyword evidence="3 5" id="KW-0732">Signal</keyword>
<evidence type="ECO:0000259" key="6">
    <source>
        <dbReference type="Pfam" id="PF04052"/>
    </source>
</evidence>
<keyword evidence="5" id="KW-0132">Cell division</keyword>
<reference evidence="7" key="1">
    <citation type="submission" date="2022-05" db="EMBL/GenBank/DDBJ databases">
        <authorList>
            <person name="Pankratov T."/>
        </authorList>
    </citation>
    <scope>NUCLEOTIDE SEQUENCE</scope>
    <source>
        <strain evidence="7">BP6-180914</strain>
    </source>
</reference>
<dbReference type="HAMAP" id="MF_00671">
    <property type="entry name" value="TolB"/>
    <property type="match status" value="1"/>
</dbReference>
<comment type="subcellular location">
    <subcellularLocation>
        <location evidence="1 5">Periplasm</location>
    </subcellularLocation>
</comment>